<sequence>MTAAVIDVGETVLRIEQDTVPDRRKAVVTELEPVGVIDAELGEKLRAAVGFRDVLAHTYGPVVNDDIVYDALQNSLDRYVTFVERIDQYLSESDQID</sequence>
<evidence type="ECO:0000256" key="1">
    <source>
        <dbReference type="ARBA" id="ARBA00022553"/>
    </source>
</evidence>
<dbReference type="AlphaFoldDB" id="A0A3A6Q5J8"/>
<keyword evidence="1" id="KW-0597">Phosphoprotein</keyword>
<reference evidence="6 7" key="1">
    <citation type="submission" date="2018-06" db="EMBL/GenBank/DDBJ databases">
        <title>Halonotius sp. F13-13 a new haloarchaeeon isolated from a solar saltern from Isla Cristina, Huelva, Spain.</title>
        <authorList>
            <person name="Duran-Viseras A."/>
            <person name="Sanchez-Porro C."/>
            <person name="Ventosa A."/>
        </authorList>
    </citation>
    <scope>NUCLEOTIDE SEQUENCE [LARGE SCALE GENOMIC DNA]</scope>
    <source>
        <strain evidence="6 7">CECT 7525</strain>
    </source>
</reference>
<protein>
    <recommendedName>
        <fullName evidence="8">DUF86 domain-containing protein</fullName>
    </recommendedName>
</protein>
<gene>
    <name evidence="6" type="ORF">DP106_08145</name>
</gene>
<accession>A0A3A6Q5J8</accession>
<dbReference type="GO" id="GO:0016787">
    <property type="term" value="F:hydrolase activity"/>
    <property type="evidence" value="ECO:0007669"/>
    <property type="project" value="UniProtKB-KW"/>
</dbReference>
<comment type="caution">
    <text evidence="6">The sequence shown here is derived from an EMBL/GenBank/DDBJ whole genome shotgun (WGS) entry which is preliminary data.</text>
</comment>
<dbReference type="Gene3D" id="1.20.120.580">
    <property type="entry name" value="bsu32300-like"/>
    <property type="match status" value="1"/>
</dbReference>
<name>A0A3A6Q5J8_9EURY</name>
<dbReference type="InterPro" id="IPR052379">
    <property type="entry name" value="Type_VII_TA_RNase"/>
</dbReference>
<keyword evidence="4" id="KW-0378">Hydrolase</keyword>
<dbReference type="PANTHER" id="PTHR33397:SF5">
    <property type="entry name" value="RNASE YUTE-RELATED"/>
    <property type="match status" value="1"/>
</dbReference>
<evidence type="ECO:0000313" key="7">
    <source>
        <dbReference type="Proteomes" id="UP000281564"/>
    </source>
</evidence>
<dbReference type="Proteomes" id="UP000281564">
    <property type="component" value="Unassembled WGS sequence"/>
</dbReference>
<evidence type="ECO:0000256" key="5">
    <source>
        <dbReference type="ARBA" id="ARBA00024207"/>
    </source>
</evidence>
<evidence type="ECO:0000256" key="3">
    <source>
        <dbReference type="ARBA" id="ARBA00022722"/>
    </source>
</evidence>
<keyword evidence="3" id="KW-0540">Nuclease</keyword>
<dbReference type="PANTHER" id="PTHR33397">
    <property type="entry name" value="UPF0331 PROTEIN YUTE"/>
    <property type="match status" value="1"/>
</dbReference>
<evidence type="ECO:0008006" key="8">
    <source>
        <dbReference type="Google" id="ProtNLM"/>
    </source>
</evidence>
<organism evidence="6 7">
    <name type="scientific">Halonotius pteroides</name>
    <dbReference type="NCBI Taxonomy" id="268735"/>
    <lineage>
        <taxon>Archaea</taxon>
        <taxon>Methanobacteriati</taxon>
        <taxon>Methanobacteriota</taxon>
        <taxon>Stenosarchaea group</taxon>
        <taxon>Halobacteria</taxon>
        <taxon>Halobacteriales</taxon>
        <taxon>Haloferacaceae</taxon>
        <taxon>Halonotius</taxon>
    </lineage>
</organism>
<proteinExistence type="inferred from homology"/>
<dbReference type="NCBIfam" id="NF047751">
    <property type="entry name" value="HepT_toxin"/>
    <property type="match status" value="1"/>
</dbReference>
<keyword evidence="2" id="KW-1277">Toxin-antitoxin system</keyword>
<dbReference type="InterPro" id="IPR037038">
    <property type="entry name" value="HepT-like_sf"/>
</dbReference>
<dbReference type="EMBL" id="QMDW01000009">
    <property type="protein sequence ID" value="RJX49701.1"/>
    <property type="molecule type" value="Genomic_DNA"/>
</dbReference>
<evidence type="ECO:0000256" key="2">
    <source>
        <dbReference type="ARBA" id="ARBA00022649"/>
    </source>
</evidence>
<comment type="similarity">
    <text evidence="5">Belongs to the HepT RNase toxin family.</text>
</comment>
<dbReference type="GO" id="GO:0110001">
    <property type="term" value="C:toxin-antitoxin complex"/>
    <property type="evidence" value="ECO:0007669"/>
    <property type="project" value="InterPro"/>
</dbReference>
<evidence type="ECO:0000256" key="4">
    <source>
        <dbReference type="ARBA" id="ARBA00022801"/>
    </source>
</evidence>
<keyword evidence="7" id="KW-1185">Reference proteome</keyword>
<dbReference type="OrthoDB" id="25331at2157"/>
<evidence type="ECO:0000313" key="6">
    <source>
        <dbReference type="EMBL" id="RJX49701.1"/>
    </source>
</evidence>
<dbReference type="GO" id="GO:0004540">
    <property type="term" value="F:RNA nuclease activity"/>
    <property type="evidence" value="ECO:0007669"/>
    <property type="project" value="InterPro"/>
</dbReference>
<dbReference type="Pfam" id="PF01934">
    <property type="entry name" value="HepT-like"/>
    <property type="match status" value="1"/>
</dbReference>
<dbReference type="InterPro" id="IPR008201">
    <property type="entry name" value="HepT-like"/>
</dbReference>